<dbReference type="Proteomes" id="UP000239895">
    <property type="component" value="Unassembled WGS sequence"/>
</dbReference>
<comment type="function">
    <text evidence="5">Methylates the class 1 translation termination release factors RF1/PrfA and RF2/PrfB on the glutamine residue of the universally conserved GGQ motif.</text>
</comment>
<dbReference type="InterPro" id="IPR050320">
    <property type="entry name" value="N5-glutamine_MTase"/>
</dbReference>
<dbReference type="NCBIfam" id="TIGR00536">
    <property type="entry name" value="hemK_fam"/>
    <property type="match status" value="1"/>
</dbReference>
<sequence>MPDPRVPELRTAALLRTATGTLAAAAVPSPRVDAEVLLAHVLGVDRGEVRRRALLDAPVAPDGGTPDAVAVAARFDRLVARRARREPLQHLTGLAPFRHLELAVGPGVFVPRPETEEVAQVAIDAAARTVADRGSAVVVDLCTGSGAIALAVATEVPGAVVHAVELDAAAHGWAARNVEATSEQRGAAVVHLVRGDARTALTELDGTVDVVVSNPPYVPPGAVPHDPEVADHDPAVALYGLGTDGLEVPRGVTAAAVRLLRPGGLYVMEHAEVQAEQARATAAGAGLVDATTRADLTGRPRMVVARQASGTVPGRAPGAPRTVTDWDV</sequence>
<dbReference type="CDD" id="cd02440">
    <property type="entry name" value="AdoMet_MTases"/>
    <property type="match status" value="1"/>
</dbReference>
<dbReference type="HAMAP" id="MF_02126">
    <property type="entry name" value="RF_methyltr_PrmC"/>
    <property type="match status" value="1"/>
</dbReference>
<dbReference type="GO" id="GO:0008168">
    <property type="term" value="F:methyltransferase activity"/>
    <property type="evidence" value="ECO:0007669"/>
    <property type="project" value="UniProtKB-KW"/>
</dbReference>
<dbReference type="PANTHER" id="PTHR18895:SF74">
    <property type="entry name" value="MTRF1L RELEASE FACTOR GLUTAMINE METHYLTRANSFERASE"/>
    <property type="match status" value="1"/>
</dbReference>
<evidence type="ECO:0000313" key="8">
    <source>
        <dbReference type="EMBL" id="PRZ04863.1"/>
    </source>
</evidence>
<feature type="domain" description="Methyltransferase small" evidence="6">
    <location>
        <begin position="131"/>
        <end position="218"/>
    </location>
</feature>
<reference evidence="8 9" key="1">
    <citation type="submission" date="2018-03" db="EMBL/GenBank/DDBJ databases">
        <title>Comparative analysis of microorganisms from saline springs in Andes Mountain Range, Colombia.</title>
        <authorList>
            <person name="Rubin E."/>
        </authorList>
    </citation>
    <scope>NUCLEOTIDE SEQUENCE [LARGE SCALE GENOMIC DNA]</scope>
    <source>
        <strain evidence="8 9">CG 23</strain>
    </source>
</reference>
<comment type="similarity">
    <text evidence="5">Belongs to the protein N5-glutamine methyltransferase family. PrmC subfamily.</text>
</comment>
<comment type="caution">
    <text evidence="8">The sequence shown here is derived from an EMBL/GenBank/DDBJ whole genome shotgun (WGS) entry which is preliminary data.</text>
</comment>
<feature type="binding site" evidence="5">
    <location>
        <position position="214"/>
    </location>
    <ligand>
        <name>S-adenosyl-L-methionine</name>
        <dbReference type="ChEBI" id="CHEBI:59789"/>
    </ligand>
</feature>
<dbReference type="Pfam" id="PF17827">
    <property type="entry name" value="PrmC_N"/>
    <property type="match status" value="1"/>
</dbReference>
<name>A0ABX5EBI4_9MICO</name>
<dbReference type="PANTHER" id="PTHR18895">
    <property type="entry name" value="HEMK METHYLTRANSFERASE"/>
    <property type="match status" value="1"/>
</dbReference>
<organism evidence="8 9">
    <name type="scientific">Isoptericola halotolerans</name>
    <dbReference type="NCBI Taxonomy" id="300560"/>
    <lineage>
        <taxon>Bacteria</taxon>
        <taxon>Bacillati</taxon>
        <taxon>Actinomycetota</taxon>
        <taxon>Actinomycetes</taxon>
        <taxon>Micrococcales</taxon>
        <taxon>Promicromonosporaceae</taxon>
        <taxon>Isoptericola</taxon>
    </lineage>
</organism>
<dbReference type="Gene3D" id="3.40.50.150">
    <property type="entry name" value="Vaccinia Virus protein VP39"/>
    <property type="match status" value="1"/>
</dbReference>
<comment type="caution">
    <text evidence="5">Lacks conserved residue(s) required for the propagation of feature annotation.</text>
</comment>
<protein>
    <recommendedName>
        <fullName evidence="5">Release factor glutamine methyltransferase</fullName>
        <shortName evidence="5">RF MTase</shortName>
        <ecNumber evidence="5">2.1.1.297</ecNumber>
    </recommendedName>
    <alternativeName>
        <fullName evidence="5">N5-glutamine methyltransferase PrmC</fullName>
    </alternativeName>
    <alternativeName>
        <fullName evidence="5">Protein-(glutamine-N5) MTase PrmC</fullName>
    </alternativeName>
    <alternativeName>
        <fullName evidence="5">Protein-glutamine N-methyltransferase PrmC</fullName>
    </alternativeName>
</protein>
<dbReference type="RefSeq" id="WP_106268915.1">
    <property type="nucleotide sequence ID" value="NZ_PVTX01000009.1"/>
</dbReference>
<gene>
    <name evidence="5" type="primary">prmC</name>
    <name evidence="8" type="ORF">BCL65_109102</name>
</gene>
<proteinExistence type="inferred from homology"/>
<dbReference type="EC" id="2.1.1.297" evidence="5"/>
<dbReference type="PROSITE" id="PS00092">
    <property type="entry name" value="N6_MTASE"/>
    <property type="match status" value="1"/>
</dbReference>
<evidence type="ECO:0000259" key="6">
    <source>
        <dbReference type="Pfam" id="PF05175"/>
    </source>
</evidence>
<dbReference type="EMBL" id="PVTX01000009">
    <property type="protein sequence ID" value="PRZ04863.1"/>
    <property type="molecule type" value="Genomic_DNA"/>
</dbReference>
<feature type="binding site" evidence="5">
    <location>
        <position position="165"/>
    </location>
    <ligand>
        <name>S-adenosyl-L-methionine</name>
        <dbReference type="ChEBI" id="CHEBI:59789"/>
    </ligand>
</feature>
<dbReference type="GO" id="GO:0032259">
    <property type="term" value="P:methylation"/>
    <property type="evidence" value="ECO:0007669"/>
    <property type="project" value="UniProtKB-KW"/>
</dbReference>
<feature type="binding site" evidence="5">
    <location>
        <begin position="214"/>
        <end position="217"/>
    </location>
    <ligand>
        <name>substrate</name>
    </ligand>
</feature>
<dbReference type="InterPro" id="IPR029063">
    <property type="entry name" value="SAM-dependent_MTases_sf"/>
</dbReference>
<dbReference type="Gene3D" id="1.10.8.10">
    <property type="entry name" value="DNA helicase RuvA subunit, C-terminal domain"/>
    <property type="match status" value="1"/>
</dbReference>
<dbReference type="NCBIfam" id="TIGR03534">
    <property type="entry name" value="RF_mod_PrmC"/>
    <property type="match status" value="1"/>
</dbReference>
<feature type="domain" description="Release factor glutamine methyltransferase N-terminal" evidence="7">
    <location>
        <begin position="14"/>
        <end position="93"/>
    </location>
</feature>
<evidence type="ECO:0000256" key="3">
    <source>
        <dbReference type="ARBA" id="ARBA00022691"/>
    </source>
</evidence>
<dbReference type="Pfam" id="PF05175">
    <property type="entry name" value="MTS"/>
    <property type="match status" value="1"/>
</dbReference>
<dbReference type="InterPro" id="IPR019874">
    <property type="entry name" value="RF_methyltr_PrmC"/>
</dbReference>
<keyword evidence="3 5" id="KW-0949">S-adenosyl-L-methionine</keyword>
<evidence type="ECO:0000256" key="1">
    <source>
        <dbReference type="ARBA" id="ARBA00022603"/>
    </source>
</evidence>
<dbReference type="InterPro" id="IPR002052">
    <property type="entry name" value="DNA_methylase_N6_adenine_CS"/>
</dbReference>
<evidence type="ECO:0000256" key="5">
    <source>
        <dbReference type="HAMAP-Rule" id="MF_02126"/>
    </source>
</evidence>
<evidence type="ECO:0000259" key="7">
    <source>
        <dbReference type="Pfam" id="PF17827"/>
    </source>
</evidence>
<dbReference type="InterPro" id="IPR040758">
    <property type="entry name" value="PrmC_N"/>
</dbReference>
<accession>A0ABX5EBI4</accession>
<evidence type="ECO:0000313" key="9">
    <source>
        <dbReference type="Proteomes" id="UP000239895"/>
    </source>
</evidence>
<keyword evidence="9" id="KW-1185">Reference proteome</keyword>
<dbReference type="SUPFAM" id="SSF53335">
    <property type="entry name" value="S-adenosyl-L-methionine-dependent methyltransferases"/>
    <property type="match status" value="1"/>
</dbReference>
<keyword evidence="1 5" id="KW-0489">Methyltransferase</keyword>
<dbReference type="InterPro" id="IPR007848">
    <property type="entry name" value="Small_mtfrase_dom"/>
</dbReference>
<keyword evidence="2 5" id="KW-0808">Transferase</keyword>
<dbReference type="InterPro" id="IPR004556">
    <property type="entry name" value="HemK-like"/>
</dbReference>
<comment type="catalytic activity">
    <reaction evidence="4 5">
        <text>L-glutaminyl-[peptide chain release factor] + S-adenosyl-L-methionine = N(5)-methyl-L-glutaminyl-[peptide chain release factor] + S-adenosyl-L-homocysteine + H(+)</text>
        <dbReference type="Rhea" id="RHEA:42896"/>
        <dbReference type="Rhea" id="RHEA-COMP:10271"/>
        <dbReference type="Rhea" id="RHEA-COMP:10272"/>
        <dbReference type="ChEBI" id="CHEBI:15378"/>
        <dbReference type="ChEBI" id="CHEBI:30011"/>
        <dbReference type="ChEBI" id="CHEBI:57856"/>
        <dbReference type="ChEBI" id="CHEBI:59789"/>
        <dbReference type="ChEBI" id="CHEBI:61891"/>
        <dbReference type="EC" id="2.1.1.297"/>
    </reaction>
</comment>
<evidence type="ECO:0000256" key="2">
    <source>
        <dbReference type="ARBA" id="ARBA00022679"/>
    </source>
</evidence>
<evidence type="ECO:0000256" key="4">
    <source>
        <dbReference type="ARBA" id="ARBA00048391"/>
    </source>
</evidence>